<proteinExistence type="predicted"/>
<accession>A0A6S7B5R6</accession>
<dbReference type="EMBL" id="CADIKM010000010">
    <property type="protein sequence ID" value="CAB3789019.1"/>
    <property type="molecule type" value="Genomic_DNA"/>
</dbReference>
<evidence type="ECO:0000313" key="2">
    <source>
        <dbReference type="Proteomes" id="UP000494115"/>
    </source>
</evidence>
<dbReference type="AlphaFoldDB" id="A0A6S7B5R6"/>
<gene>
    <name evidence="1" type="ORF">LMG28138_02725</name>
</gene>
<protein>
    <submittedName>
        <fullName evidence="1">Uncharacterized protein</fullName>
    </submittedName>
</protein>
<evidence type="ECO:0000313" key="1">
    <source>
        <dbReference type="EMBL" id="CAB3789019.1"/>
    </source>
</evidence>
<dbReference type="Proteomes" id="UP000494115">
    <property type="component" value="Unassembled WGS sequence"/>
</dbReference>
<name>A0A6S7B5R6_9BURK</name>
<keyword evidence="2" id="KW-1185">Reference proteome</keyword>
<organism evidence="1 2">
    <name type="scientific">Pararobbsia alpina</name>
    <dbReference type="NCBI Taxonomy" id="621374"/>
    <lineage>
        <taxon>Bacteria</taxon>
        <taxon>Pseudomonadati</taxon>
        <taxon>Pseudomonadota</taxon>
        <taxon>Betaproteobacteria</taxon>
        <taxon>Burkholderiales</taxon>
        <taxon>Burkholderiaceae</taxon>
        <taxon>Pararobbsia</taxon>
    </lineage>
</organism>
<sequence>MVRSKFKSFDVDGNQKQMSKMLSSSVTSAIAAGRPLFLPRQGAASSTVHPPRSISRPVQLVQAQRVRLDVTLPVLTHDTVHDQLHDLLHCGLGAYIADIDVGERKICVEFNLAHDDIDFAFHTLISKLPEAIIGPLSTRDSSAAADLAHRPSPRSSS</sequence>
<reference evidence="1 2" key="1">
    <citation type="submission" date="2020-04" db="EMBL/GenBank/DDBJ databases">
        <authorList>
            <person name="De Canck E."/>
        </authorList>
    </citation>
    <scope>NUCLEOTIDE SEQUENCE [LARGE SCALE GENOMIC DNA]</scope>
    <source>
        <strain evidence="1 2">LMG 28138</strain>
    </source>
</reference>